<dbReference type="InterPro" id="IPR053842">
    <property type="entry name" value="NikA-like"/>
</dbReference>
<evidence type="ECO:0000256" key="1">
    <source>
        <dbReference type="SAM" id="Phobius"/>
    </source>
</evidence>
<proteinExistence type="predicted"/>
<reference evidence="3" key="2">
    <citation type="journal article" date="2011" name="Antimicrob. Agents Chemother.">
        <title>Two distinct genetic elements are responsible for erm(TR)-mediated erythromycin resistance in tetracycline-susceptible and tetracycline-resistant strains of Streptococcus pyogenes.</title>
        <authorList>
            <person name="Brenciani A."/>
            <person name="Tiberi E."/>
            <person name="Bacciaglia A."/>
            <person name="Petrelli D."/>
            <person name="Varaldo P.E."/>
            <person name="Giovanetti E."/>
        </authorList>
    </citation>
    <scope>NUCLEOTIDE SEQUENCE</scope>
    <source>
        <strain evidence="3">C1</strain>
    </source>
</reference>
<name>B7UEN4_STRPY</name>
<keyword evidence="1" id="KW-0812">Transmembrane</keyword>
<organism evidence="2">
    <name type="scientific">Streptococcus pyogenes</name>
    <dbReference type="NCBI Taxonomy" id="1314"/>
    <lineage>
        <taxon>Bacteria</taxon>
        <taxon>Bacillati</taxon>
        <taxon>Bacillota</taxon>
        <taxon>Bacilli</taxon>
        <taxon>Lactobacillales</taxon>
        <taxon>Streptococcaceae</taxon>
        <taxon>Streptococcus</taxon>
    </lineage>
</organism>
<dbReference type="EMBL" id="FM162351">
    <property type="protein sequence ID" value="CAQ56295.1"/>
    <property type="molecule type" value="Genomic_DNA"/>
</dbReference>
<sequence>MMKQNLYGLLLFFINFTLLGRALRPQYFIIRRSTMDNRKRNNQLKIYLTDKEKEVFEKKMKLANCKTMSHFLRKCVLEKEIYVVDLEPFRNLQWLLSNATNNINQIAKATNTTGVIYKNEIESINKQIEKLSREIWQIHSLLLNKSKESSGD</sequence>
<protein>
    <submittedName>
        <fullName evidence="3">Uncharacterized protein ORF33</fullName>
    </submittedName>
</protein>
<keyword evidence="1" id="KW-0472">Membrane</keyword>
<feature type="transmembrane region" description="Helical" evidence="1">
    <location>
        <begin position="6"/>
        <end position="23"/>
    </location>
</feature>
<accession>B7UEN4</accession>
<dbReference type="EMBL" id="FR691054">
    <property type="protein sequence ID" value="CBX19879.1"/>
    <property type="molecule type" value="Genomic_DNA"/>
</dbReference>
<dbReference type="Pfam" id="PF21983">
    <property type="entry name" value="NikA-like"/>
    <property type="match status" value="1"/>
</dbReference>
<gene>
    <name evidence="3" type="primary">ORF33</name>
</gene>
<reference evidence="2" key="1">
    <citation type="submission" date="2008-05" db="EMBL/GenBank/DDBJ databases">
        <title>Genetic element carrying erm(TR)in Streptococcus pyogenes.</title>
        <authorList>
            <person name="Bacciaglia A."/>
            <person name="Brenciani A."/>
            <person name="Varaldo P.E."/>
            <person name="Giovanetti E."/>
        </authorList>
    </citation>
    <scope>NUCLEOTIDE SEQUENCE</scope>
    <source>
        <strain evidence="2">C1</strain>
    </source>
</reference>
<evidence type="ECO:0000313" key="2">
    <source>
        <dbReference type="EMBL" id="CAQ56295.1"/>
    </source>
</evidence>
<keyword evidence="1" id="KW-1133">Transmembrane helix</keyword>
<dbReference type="AlphaFoldDB" id="B7UEN4"/>
<evidence type="ECO:0000313" key="3">
    <source>
        <dbReference type="EMBL" id="CBX19879.1"/>
    </source>
</evidence>